<feature type="compositionally biased region" description="Polar residues" evidence="1">
    <location>
        <begin position="292"/>
        <end position="309"/>
    </location>
</feature>
<evidence type="ECO:0000313" key="3">
    <source>
        <dbReference type="Proteomes" id="UP000094065"/>
    </source>
</evidence>
<feature type="region of interest" description="Disordered" evidence="1">
    <location>
        <begin position="348"/>
        <end position="408"/>
    </location>
</feature>
<feature type="region of interest" description="Disordered" evidence="1">
    <location>
        <begin position="451"/>
        <end position="470"/>
    </location>
</feature>
<keyword evidence="3" id="KW-1185">Reference proteome</keyword>
<evidence type="ECO:0000313" key="2">
    <source>
        <dbReference type="EMBL" id="ODN80799.1"/>
    </source>
</evidence>
<accession>A0A1E3HWY5</accession>
<reference evidence="2 3" key="1">
    <citation type="submission" date="2016-06" db="EMBL/GenBank/DDBJ databases">
        <title>Evolution of pathogenesis and genome organization in the Tremellales.</title>
        <authorList>
            <person name="Cuomo C."/>
            <person name="Litvintseva A."/>
            <person name="Heitman J."/>
            <person name="Chen Y."/>
            <person name="Sun S."/>
            <person name="Springer D."/>
            <person name="Dromer F."/>
            <person name="Young S."/>
            <person name="Zeng Q."/>
            <person name="Chapman S."/>
            <person name="Gujja S."/>
            <person name="Saif S."/>
            <person name="Birren B."/>
        </authorList>
    </citation>
    <scope>NUCLEOTIDE SEQUENCE [LARGE SCALE GENOMIC DNA]</scope>
    <source>
        <strain evidence="2 3">CBS 6039</strain>
    </source>
</reference>
<dbReference type="GeneID" id="30154258"/>
<feature type="region of interest" description="Disordered" evidence="1">
    <location>
        <begin position="159"/>
        <end position="251"/>
    </location>
</feature>
<dbReference type="OrthoDB" id="2536714at2759"/>
<comment type="caution">
    <text evidence="2">The sequence shown here is derived from an EMBL/GenBank/DDBJ whole genome shotgun (WGS) entry which is preliminary data.</text>
</comment>
<name>A0A1E3HWY5_9TREE</name>
<protein>
    <submittedName>
        <fullName evidence="2">Uncharacterized protein</fullName>
    </submittedName>
</protein>
<feature type="compositionally biased region" description="Basic and acidic residues" evidence="1">
    <location>
        <begin position="180"/>
        <end position="210"/>
    </location>
</feature>
<dbReference type="Proteomes" id="UP000094065">
    <property type="component" value="Unassembled WGS sequence"/>
</dbReference>
<organism evidence="2 3">
    <name type="scientific">Cryptococcus amylolentus CBS 6039</name>
    <dbReference type="NCBI Taxonomy" id="1295533"/>
    <lineage>
        <taxon>Eukaryota</taxon>
        <taxon>Fungi</taxon>
        <taxon>Dikarya</taxon>
        <taxon>Basidiomycota</taxon>
        <taxon>Agaricomycotina</taxon>
        <taxon>Tremellomycetes</taxon>
        <taxon>Tremellales</taxon>
        <taxon>Cryptococcaceae</taxon>
        <taxon>Cryptococcus</taxon>
    </lineage>
</organism>
<feature type="compositionally biased region" description="Acidic residues" evidence="1">
    <location>
        <begin position="349"/>
        <end position="359"/>
    </location>
</feature>
<proteinExistence type="predicted"/>
<dbReference type="EMBL" id="AWGJ01000004">
    <property type="protein sequence ID" value="ODN80799.1"/>
    <property type="molecule type" value="Genomic_DNA"/>
</dbReference>
<feature type="region of interest" description="Disordered" evidence="1">
    <location>
        <begin position="1"/>
        <end position="48"/>
    </location>
</feature>
<feature type="compositionally biased region" description="Basic residues" evidence="1">
    <location>
        <begin position="687"/>
        <end position="707"/>
    </location>
</feature>
<feature type="compositionally biased region" description="Polar residues" evidence="1">
    <location>
        <begin position="600"/>
        <end position="610"/>
    </location>
</feature>
<evidence type="ECO:0000256" key="1">
    <source>
        <dbReference type="SAM" id="MobiDB-lite"/>
    </source>
</evidence>
<feature type="compositionally biased region" description="Polar residues" evidence="1">
    <location>
        <begin position="216"/>
        <end position="225"/>
    </location>
</feature>
<dbReference type="RefSeq" id="XP_018995365.1">
    <property type="nucleotide sequence ID" value="XM_019136696.1"/>
</dbReference>
<feature type="region of interest" description="Disordered" evidence="1">
    <location>
        <begin position="292"/>
        <end position="316"/>
    </location>
</feature>
<gene>
    <name evidence="2" type="ORF">L202_02949</name>
</gene>
<dbReference type="AlphaFoldDB" id="A0A1E3HWY5"/>
<feature type="region of interest" description="Disordered" evidence="1">
    <location>
        <begin position="584"/>
        <end position="619"/>
    </location>
</feature>
<feature type="region of interest" description="Disordered" evidence="1">
    <location>
        <begin position="653"/>
        <end position="714"/>
    </location>
</feature>
<feature type="compositionally biased region" description="Basic and acidic residues" evidence="1">
    <location>
        <begin position="393"/>
        <end position="408"/>
    </location>
</feature>
<sequence length="714" mass="77311">MAPTPQTPTAIHTYPASLSKASRGPSRPPRTYPTPSIDSDIASPPDALAPLHEYSSLQELLQKAGYKETRVYTPEAEKIRRNIKKTLDENEEEVDALYGTYGFDRGVQHAHQNVTEPMMPMKRSTSILRSLAVQAAARSAASVGSNGPDQSWWAAWGKNPRMSPPEPSTEVGLSLARNGDGVRKIKSTWELESGRTRRAETDSPLQEERPPLPNLRQVSSPQEMTSAIGYTPTKSTTKPLDKSIFSSPPPPPALPDDAFGYCPLPDDYEAQCAEDEALYAMGANDYDAYSLGSGSATPSIRSGFSGHSRTPSDDRAEREIRQFQDEMDGELLNEVNDVGQRLLAGAVEYDGESEDEEEQEPIRTWSLPKVMVETPSSGEAPTIPMPSPPKSVEAPRETPVEEVKKPLKYGDRAAKIRLAHSTPNLKKAETAPPALPSGWLGSIRSALLGPTPSTSSQIKVRPPPSLRVSTAAPAQPRLVTASPVLCDSVSTDAEDLPPVPSPTEGSSLLRYRPSLAKLRQAFLGNASAVEGDGLVLSPRLDWKQQGEEFAGWSPMRKTGKAEAEVAQSTEYGEIDWSKSFFYKPSTPPRARAGEPETPKAKQSSSVSTGTVRGPRKQRSIKSLQAALLLPVAPTPAPPVPAIPSHLLSTPRRIPQLAIQSPQATTPRELVLDGDEFCPQSLPDSSKRGRGSSKRGNGVRRRRSKKKSGLKEGAE</sequence>